<evidence type="ECO:0000256" key="5">
    <source>
        <dbReference type="ARBA" id="ARBA00022801"/>
    </source>
</evidence>
<dbReference type="Proteomes" id="UP001221597">
    <property type="component" value="Chromosome"/>
</dbReference>
<feature type="signal peptide" evidence="7">
    <location>
        <begin position="1"/>
        <end position="25"/>
    </location>
</feature>
<keyword evidence="10" id="KW-1185">Reference proteome</keyword>
<dbReference type="PANTHER" id="PTHR12147">
    <property type="entry name" value="METALLOPEPTIDASE M28 FAMILY MEMBER"/>
    <property type="match status" value="1"/>
</dbReference>
<keyword evidence="2" id="KW-0645">Protease</keyword>
<dbReference type="InterPro" id="IPR007484">
    <property type="entry name" value="Peptidase_M28"/>
</dbReference>
<feature type="domain" description="Peptidase M28" evidence="8">
    <location>
        <begin position="93"/>
        <end position="298"/>
    </location>
</feature>
<dbReference type="InterPro" id="IPR045175">
    <property type="entry name" value="M28_fam"/>
</dbReference>
<dbReference type="SUPFAM" id="SSF53187">
    <property type="entry name" value="Zn-dependent exopeptidases"/>
    <property type="match status" value="1"/>
</dbReference>
<reference evidence="9 10" key="1">
    <citation type="submission" date="2023-04" db="EMBL/GenBank/DDBJ databases">
        <title>Genome sequence of Halobacillus naozhouensis KACC 21980.</title>
        <authorList>
            <person name="Kim S."/>
            <person name="Heo J."/>
            <person name="Kwon S.-W."/>
        </authorList>
    </citation>
    <scope>NUCLEOTIDE SEQUENCE [LARGE SCALE GENOMIC DNA]</scope>
    <source>
        <strain evidence="9 10">KCTC 13234</strain>
    </source>
</reference>
<evidence type="ECO:0000259" key="8">
    <source>
        <dbReference type="Pfam" id="PF04389"/>
    </source>
</evidence>
<evidence type="ECO:0000313" key="10">
    <source>
        <dbReference type="Proteomes" id="UP001221597"/>
    </source>
</evidence>
<keyword evidence="6" id="KW-0862">Zinc</keyword>
<organism evidence="9 10">
    <name type="scientific">Halobacillus naozhouensis</name>
    <dbReference type="NCBI Taxonomy" id="554880"/>
    <lineage>
        <taxon>Bacteria</taxon>
        <taxon>Bacillati</taxon>
        <taxon>Bacillota</taxon>
        <taxon>Bacilli</taxon>
        <taxon>Bacillales</taxon>
        <taxon>Bacillaceae</taxon>
        <taxon>Halobacillus</taxon>
    </lineage>
</organism>
<gene>
    <name evidence="9" type="ORF">P9989_03610</name>
</gene>
<keyword evidence="3" id="KW-0479">Metal-binding</keyword>
<name>A0ABY8IZ50_9BACI</name>
<evidence type="ECO:0000256" key="7">
    <source>
        <dbReference type="SAM" id="SignalP"/>
    </source>
</evidence>
<accession>A0ABY8IZ50</accession>
<dbReference type="Gene3D" id="3.40.630.10">
    <property type="entry name" value="Zn peptidases"/>
    <property type="match status" value="1"/>
</dbReference>
<evidence type="ECO:0000256" key="1">
    <source>
        <dbReference type="ARBA" id="ARBA00022438"/>
    </source>
</evidence>
<dbReference type="EMBL" id="CP121671">
    <property type="protein sequence ID" value="WFT75495.1"/>
    <property type="molecule type" value="Genomic_DNA"/>
</dbReference>
<evidence type="ECO:0000256" key="3">
    <source>
        <dbReference type="ARBA" id="ARBA00022723"/>
    </source>
</evidence>
<sequence>MKKLLVYALLAIWVFAGLGTQGVQAKGAQQYGEISFDHVSYLATEIGDRVAGTTGEELARDYIYQTFEQLGYQPEVQPFSFSGPNKNKIHSANVTAVKPGRSKHEIIIGAHYDTVNRVEGVDDNGSGVGVMLEVAEKIQNIDTPYTIRFIAFGAEETGLRGSNYYVSQMTKPEINHTKAMINLDSLAVGDMRYVHGNAGKKGWVRELALDISNELDIDLHVNPGLNPHYPKGTTGDWSDHAAFKEAGIPFTYFESTNWEIGAQDGYTQTREHGSIWHNPLKDNMAFIQSEFPGRMKEHLQSYSRILTELVQRVQPNSKGQYMPWLSKQ</sequence>
<dbReference type="RefSeq" id="WP_283077461.1">
    <property type="nucleotide sequence ID" value="NZ_CP121671.1"/>
</dbReference>
<evidence type="ECO:0000313" key="9">
    <source>
        <dbReference type="EMBL" id="WFT75495.1"/>
    </source>
</evidence>
<evidence type="ECO:0000256" key="6">
    <source>
        <dbReference type="ARBA" id="ARBA00022833"/>
    </source>
</evidence>
<dbReference type="Pfam" id="PF04389">
    <property type="entry name" value="Peptidase_M28"/>
    <property type="match status" value="1"/>
</dbReference>
<dbReference type="PANTHER" id="PTHR12147:SF56">
    <property type="entry name" value="AMINOPEPTIDASE YDR415C-RELATED"/>
    <property type="match status" value="1"/>
</dbReference>
<keyword evidence="5" id="KW-0378">Hydrolase</keyword>
<feature type="chain" id="PRO_5045308020" evidence="7">
    <location>
        <begin position="26"/>
        <end position="328"/>
    </location>
</feature>
<evidence type="ECO:0000256" key="2">
    <source>
        <dbReference type="ARBA" id="ARBA00022670"/>
    </source>
</evidence>
<protein>
    <submittedName>
        <fullName evidence="9">M20/M25/M40 family metallo-hydrolase</fullName>
    </submittedName>
</protein>
<evidence type="ECO:0000256" key="4">
    <source>
        <dbReference type="ARBA" id="ARBA00022729"/>
    </source>
</evidence>
<keyword evidence="4 7" id="KW-0732">Signal</keyword>
<proteinExistence type="predicted"/>
<keyword evidence="1" id="KW-0031">Aminopeptidase</keyword>